<dbReference type="STRING" id="1261.HMPREF3195_00132"/>
<accession>A0A135YZ78</accession>
<evidence type="ECO:0008006" key="3">
    <source>
        <dbReference type="Google" id="ProtNLM"/>
    </source>
</evidence>
<dbReference type="Pfam" id="PF05135">
    <property type="entry name" value="Phage_connect_1"/>
    <property type="match status" value="1"/>
</dbReference>
<name>A0A135YZ78_9FIRM</name>
<dbReference type="RefSeq" id="WP_061101554.1">
    <property type="nucleotide sequence ID" value="NZ_KQ961784.1"/>
</dbReference>
<dbReference type="PATRIC" id="fig|1261.5.peg.134"/>
<sequence length="85" mass="9963">MDLLSEVKDRLNVTWEYDDSKINSMIEEGKDFIISRVGRTDFEVEISARKILKEYCLYAWNGSIASFEDDFKSDILNLQLKHGLR</sequence>
<comment type="caution">
    <text evidence="1">The sequence shown here is derived from an EMBL/GenBank/DDBJ whole genome shotgun (WGS) entry which is preliminary data.</text>
</comment>
<reference evidence="1 2" key="1">
    <citation type="submission" date="2016-02" db="EMBL/GenBank/DDBJ databases">
        <authorList>
            <person name="Wen L."/>
            <person name="He K."/>
            <person name="Yang H."/>
        </authorList>
    </citation>
    <scope>NUCLEOTIDE SEQUENCE [LARGE SCALE GENOMIC DNA]</scope>
    <source>
        <strain evidence="1 2">MJR8628A</strain>
    </source>
</reference>
<evidence type="ECO:0000313" key="2">
    <source>
        <dbReference type="Proteomes" id="UP000070326"/>
    </source>
</evidence>
<protein>
    <recommendedName>
        <fullName evidence="3">Phage gp6-like head-tail connector protein</fullName>
    </recommendedName>
</protein>
<organism evidence="1 2">
    <name type="scientific">Peptostreptococcus anaerobius</name>
    <dbReference type="NCBI Taxonomy" id="1261"/>
    <lineage>
        <taxon>Bacteria</taxon>
        <taxon>Bacillati</taxon>
        <taxon>Bacillota</taxon>
        <taxon>Clostridia</taxon>
        <taxon>Peptostreptococcales</taxon>
        <taxon>Peptostreptococcaceae</taxon>
        <taxon>Peptostreptococcus</taxon>
    </lineage>
</organism>
<dbReference type="InterPro" id="IPR021146">
    <property type="entry name" value="Phage_gp6-like_head-tail"/>
</dbReference>
<evidence type="ECO:0000313" key="1">
    <source>
        <dbReference type="EMBL" id="KXI14677.1"/>
    </source>
</evidence>
<proteinExistence type="predicted"/>
<gene>
    <name evidence="1" type="ORF">HMPREF3195_00132</name>
</gene>
<dbReference type="EMBL" id="LSQZ01000003">
    <property type="protein sequence ID" value="KXI14677.1"/>
    <property type="molecule type" value="Genomic_DNA"/>
</dbReference>
<dbReference type="AlphaFoldDB" id="A0A135YZ78"/>
<dbReference type="Proteomes" id="UP000070326">
    <property type="component" value="Unassembled WGS sequence"/>
</dbReference>